<feature type="non-terminal residue" evidence="1">
    <location>
        <position position="1"/>
    </location>
</feature>
<accession>A0ACC0E7L1</accession>
<reference evidence="2" key="1">
    <citation type="journal article" date="2018" name="BMC Genomics">
        <title>Genomic insights into host adaptation between the wheat stripe rust pathogen (Puccinia striiformis f. sp. tritici) and the barley stripe rust pathogen (Puccinia striiformis f. sp. hordei).</title>
        <authorList>
            <person name="Xia C."/>
            <person name="Wang M."/>
            <person name="Yin C."/>
            <person name="Cornejo O.E."/>
            <person name="Hulbert S.H."/>
            <person name="Chen X."/>
        </authorList>
    </citation>
    <scope>NUCLEOTIDE SEQUENCE [LARGE SCALE GENOMIC DNA]</scope>
    <source>
        <strain evidence="2">93-210</strain>
    </source>
</reference>
<dbReference type="EMBL" id="CM045873">
    <property type="protein sequence ID" value="KAI7947654.1"/>
    <property type="molecule type" value="Genomic_DNA"/>
</dbReference>
<organism evidence="1 2">
    <name type="scientific">Puccinia striiformis f. sp. tritici</name>
    <dbReference type="NCBI Taxonomy" id="168172"/>
    <lineage>
        <taxon>Eukaryota</taxon>
        <taxon>Fungi</taxon>
        <taxon>Dikarya</taxon>
        <taxon>Basidiomycota</taxon>
        <taxon>Pucciniomycotina</taxon>
        <taxon>Pucciniomycetes</taxon>
        <taxon>Pucciniales</taxon>
        <taxon>Pucciniaceae</taxon>
        <taxon>Puccinia</taxon>
    </lineage>
</organism>
<reference evidence="1 2" key="3">
    <citation type="journal article" date="2022" name="Microbiol. Spectr.">
        <title>Folding features and dynamics of 3D genome architecture in plant fungal pathogens.</title>
        <authorList>
            <person name="Xia C."/>
        </authorList>
    </citation>
    <scope>NUCLEOTIDE SEQUENCE [LARGE SCALE GENOMIC DNA]</scope>
    <source>
        <strain evidence="1 2">93-210</strain>
    </source>
</reference>
<keyword evidence="2" id="KW-1185">Reference proteome</keyword>
<name>A0ACC0E7L1_9BASI</name>
<dbReference type="Proteomes" id="UP001060170">
    <property type="component" value="Chromosome 9"/>
</dbReference>
<protein>
    <submittedName>
        <fullName evidence="1">Uncharacterized protein</fullName>
    </submittedName>
</protein>
<evidence type="ECO:0000313" key="2">
    <source>
        <dbReference type="Proteomes" id="UP001060170"/>
    </source>
</evidence>
<proteinExistence type="predicted"/>
<gene>
    <name evidence="1" type="ORF">MJO28_009562</name>
</gene>
<sequence>SAVRPVTRLSHAQLHFHRIDRSAAAPPPPPPTNSPIILQEMGSELLTSLVELGFESAKAERALKETQNRSVDAALDWLEKYGDNPPEEEKDEDVSMKEEGVHKTVPTSKNGEGPIMAKGLKCTECDKFFKNNALASYHSEKSGHVNFDEMEYEDKPLTEQEKQERLDRLRDQLKERQLAKQKIEIAENKANEAIRRKGGKDMVTIKEELKKKEMEKEIAQRKKDKLDDERAKARARAAIAEDKAERIRKAAFEKSKRTGLPPPPDPPMVAKPPAKKSTSANSSSTKEYSEGRFQLRLPSPEGSVIVLTLDADRNLNDLALALINHDEFNNHAQLGSNSIRFSTTYPRKVFSVDEMNKSIKVLGLLPSVALAVSYV</sequence>
<evidence type="ECO:0000313" key="1">
    <source>
        <dbReference type="EMBL" id="KAI7947654.1"/>
    </source>
</evidence>
<reference evidence="2" key="2">
    <citation type="journal article" date="2018" name="Mol. Plant Microbe Interact.">
        <title>Genome sequence resources for the wheat stripe rust pathogen (Puccinia striiformis f. sp. tritici) and the barley stripe rust pathogen (Puccinia striiformis f. sp. hordei).</title>
        <authorList>
            <person name="Xia C."/>
            <person name="Wang M."/>
            <person name="Yin C."/>
            <person name="Cornejo O.E."/>
            <person name="Hulbert S.H."/>
            <person name="Chen X."/>
        </authorList>
    </citation>
    <scope>NUCLEOTIDE SEQUENCE [LARGE SCALE GENOMIC DNA]</scope>
    <source>
        <strain evidence="2">93-210</strain>
    </source>
</reference>
<comment type="caution">
    <text evidence="1">The sequence shown here is derived from an EMBL/GenBank/DDBJ whole genome shotgun (WGS) entry which is preliminary data.</text>
</comment>